<organism evidence="1 2">
    <name type="scientific">Jimgerdemannia flammicorona</name>
    <dbReference type="NCBI Taxonomy" id="994334"/>
    <lineage>
        <taxon>Eukaryota</taxon>
        <taxon>Fungi</taxon>
        <taxon>Fungi incertae sedis</taxon>
        <taxon>Mucoromycota</taxon>
        <taxon>Mucoromycotina</taxon>
        <taxon>Endogonomycetes</taxon>
        <taxon>Endogonales</taxon>
        <taxon>Endogonaceae</taxon>
        <taxon>Jimgerdemannia</taxon>
    </lineage>
</organism>
<proteinExistence type="predicted"/>
<evidence type="ECO:0000313" key="2">
    <source>
        <dbReference type="Proteomes" id="UP000274822"/>
    </source>
</evidence>
<gene>
    <name evidence="1" type="ORF">BC938DRAFT_477314</name>
</gene>
<comment type="caution">
    <text evidence="1">The sequence shown here is derived from an EMBL/GenBank/DDBJ whole genome shotgun (WGS) entry which is preliminary data.</text>
</comment>
<dbReference type="EMBL" id="RBNJ01002714">
    <property type="protein sequence ID" value="RUS31684.1"/>
    <property type="molecule type" value="Genomic_DNA"/>
</dbReference>
<evidence type="ECO:0000313" key="1">
    <source>
        <dbReference type="EMBL" id="RUS31684.1"/>
    </source>
</evidence>
<dbReference type="Proteomes" id="UP000274822">
    <property type="component" value="Unassembled WGS sequence"/>
</dbReference>
<accession>A0A433QPI9</accession>
<reference evidence="1 2" key="1">
    <citation type="journal article" date="2018" name="New Phytol.">
        <title>Phylogenomics of Endogonaceae and evolution of mycorrhizas within Mucoromycota.</title>
        <authorList>
            <person name="Chang Y."/>
            <person name="Desiro A."/>
            <person name="Na H."/>
            <person name="Sandor L."/>
            <person name="Lipzen A."/>
            <person name="Clum A."/>
            <person name="Barry K."/>
            <person name="Grigoriev I.V."/>
            <person name="Martin F.M."/>
            <person name="Stajich J.E."/>
            <person name="Smith M.E."/>
            <person name="Bonito G."/>
            <person name="Spatafora J.W."/>
        </authorList>
    </citation>
    <scope>NUCLEOTIDE SEQUENCE [LARGE SCALE GENOMIC DNA]</scope>
    <source>
        <strain evidence="1 2">AD002</strain>
    </source>
</reference>
<protein>
    <submittedName>
        <fullName evidence="1">Uncharacterized protein</fullName>
    </submittedName>
</protein>
<name>A0A433QPI9_9FUNG</name>
<sequence>MTCMTHAKSSTESHLVMKSDFTRGSGTRGQGQGGMDKTHMVGLDGGLPFSYFLEYPLDLDAKQYTYFLFCRRKIGFKELENHCYVRTLWVNRCDEKFGFWY</sequence>
<dbReference type="AlphaFoldDB" id="A0A433QPI9"/>
<keyword evidence="2" id="KW-1185">Reference proteome</keyword>